<evidence type="ECO:0000256" key="9">
    <source>
        <dbReference type="RuleBase" id="RU004468"/>
    </source>
</evidence>
<dbReference type="Gene3D" id="3.20.20.80">
    <property type="entry name" value="Glycosidases"/>
    <property type="match status" value="1"/>
</dbReference>
<dbReference type="GO" id="GO:0005975">
    <property type="term" value="P:carbohydrate metabolic process"/>
    <property type="evidence" value="ECO:0007669"/>
    <property type="project" value="InterPro"/>
</dbReference>
<protein>
    <recommendedName>
        <fullName evidence="3">beta-glucosidase</fullName>
        <ecNumber evidence="3">3.2.1.21</ecNumber>
    </recommendedName>
</protein>
<accession>A0A1W4WG49</accession>
<dbReference type="InParanoid" id="A0A1W4WG49"/>
<evidence type="ECO:0000256" key="5">
    <source>
        <dbReference type="ARBA" id="ARBA00023180"/>
    </source>
</evidence>
<dbReference type="KEGG" id="apln:108735469"/>
<dbReference type="STRING" id="224129.A0A1W4WG49"/>
<evidence type="ECO:0000256" key="7">
    <source>
        <dbReference type="PROSITE-ProRule" id="PRU10055"/>
    </source>
</evidence>
<evidence type="ECO:0000256" key="6">
    <source>
        <dbReference type="ARBA" id="ARBA00023295"/>
    </source>
</evidence>
<evidence type="ECO:0000313" key="12">
    <source>
        <dbReference type="RefSeq" id="XP_018322931.1"/>
    </source>
</evidence>
<reference evidence="12" key="1">
    <citation type="submission" date="2025-08" db="UniProtKB">
        <authorList>
            <consortium name="RefSeq"/>
        </authorList>
    </citation>
    <scope>IDENTIFICATION</scope>
    <source>
        <tissue evidence="12">Entire body</tissue>
    </source>
</reference>
<dbReference type="InterPro" id="IPR001360">
    <property type="entry name" value="Glyco_hydro_1"/>
</dbReference>
<dbReference type="FunFam" id="3.20.20.80:FF:000013">
    <property type="entry name" value="lactase-phlorizin hydrolase"/>
    <property type="match status" value="1"/>
</dbReference>
<dbReference type="EC" id="3.2.1.21" evidence="3"/>
<organism evidence="11 12">
    <name type="scientific">Agrilus planipennis</name>
    <name type="common">Emerald ash borer</name>
    <name type="synonym">Agrilus marcopoli</name>
    <dbReference type="NCBI Taxonomy" id="224129"/>
    <lineage>
        <taxon>Eukaryota</taxon>
        <taxon>Metazoa</taxon>
        <taxon>Ecdysozoa</taxon>
        <taxon>Arthropoda</taxon>
        <taxon>Hexapoda</taxon>
        <taxon>Insecta</taxon>
        <taxon>Pterygota</taxon>
        <taxon>Neoptera</taxon>
        <taxon>Endopterygota</taxon>
        <taxon>Coleoptera</taxon>
        <taxon>Polyphaga</taxon>
        <taxon>Elateriformia</taxon>
        <taxon>Buprestoidea</taxon>
        <taxon>Buprestidae</taxon>
        <taxon>Agrilinae</taxon>
        <taxon>Agrilus</taxon>
    </lineage>
</organism>
<evidence type="ECO:0000256" key="1">
    <source>
        <dbReference type="ARBA" id="ARBA00010838"/>
    </source>
</evidence>
<proteinExistence type="inferred from homology"/>
<dbReference type="PROSITE" id="PS00653">
    <property type="entry name" value="GLYCOSYL_HYDROL_F1_2"/>
    <property type="match status" value="1"/>
</dbReference>
<dbReference type="PANTHER" id="PTHR10353:SF36">
    <property type="entry name" value="LP05116P"/>
    <property type="match status" value="1"/>
</dbReference>
<dbReference type="SUPFAM" id="SSF51445">
    <property type="entry name" value="(Trans)glycosidases"/>
    <property type="match status" value="1"/>
</dbReference>
<dbReference type="PROSITE" id="PS00572">
    <property type="entry name" value="GLYCOSYL_HYDROL_F1_1"/>
    <property type="match status" value="1"/>
</dbReference>
<keyword evidence="6 9" id="KW-0326">Glycosidase</keyword>
<keyword evidence="10" id="KW-0732">Signal</keyword>
<dbReference type="RefSeq" id="XP_018322931.1">
    <property type="nucleotide sequence ID" value="XM_018467429.1"/>
</dbReference>
<dbReference type="GeneID" id="108735469"/>
<keyword evidence="4 9" id="KW-0378">Hydrolase</keyword>
<comment type="similarity">
    <text evidence="1 8">Belongs to the glycosyl hydrolase 1 family.</text>
</comment>
<evidence type="ECO:0000256" key="2">
    <source>
        <dbReference type="ARBA" id="ARBA00011738"/>
    </source>
</evidence>
<dbReference type="Pfam" id="PF00232">
    <property type="entry name" value="Glyco_hydro_1"/>
    <property type="match status" value="1"/>
</dbReference>
<evidence type="ECO:0000256" key="10">
    <source>
        <dbReference type="SAM" id="SignalP"/>
    </source>
</evidence>
<evidence type="ECO:0000256" key="8">
    <source>
        <dbReference type="RuleBase" id="RU003690"/>
    </source>
</evidence>
<dbReference type="PRINTS" id="PR00131">
    <property type="entry name" value="GLHYDRLASE1"/>
</dbReference>
<comment type="subunit">
    <text evidence="2">Homodimer.</text>
</comment>
<sequence>MLFAFLGLVIWVCRLILAVPFPEDFIFGVSTAAYQNEGAWNTSGKGPSIWDTLTHERPELILDRSNGDVADNSYNKWEEDIELLNDLGVQFYRFSIAWTRIFPDGEPINPNQEGINFYNNFLDQLTSNGILPMVTIFHWDIPESLQKMGGFMNPRIIDYYTAYAKVLFDHFGDRVKYWITINEPKQYCQEGHGEASYAPAINISGVADYLCGHNIIRAHAAVYHMYDDYYRSLYDGEVGISLSGHWFEAYTRDDEDAAERMRQFYVGWWANPIFSSEGDYPKVMKEFISKRSSQQGYPWSRLPEFTEDEINYIRGTADFFGFNHYTTFMAQNAESDDLTVSYANDHQVIFASDPTWARGASAWLSVVPWGFRKYLKWIKDTYSSPIIYVTENGFSDHGGLHDPERVQYYKQYMEALLEAIYIDEVEVKGYAPWTLMDNFEWFDGYVNRFGLYGVDFSDPNLPRKPKDSAKYYKEVIKSRRLV</sequence>
<keyword evidence="5" id="KW-0325">Glycoprotein</keyword>
<feature type="chain" id="PRO_5010737322" description="beta-glucosidase" evidence="10">
    <location>
        <begin position="19"/>
        <end position="482"/>
    </location>
</feature>
<dbReference type="InterPro" id="IPR033132">
    <property type="entry name" value="GH_1_N_CS"/>
</dbReference>
<dbReference type="InterPro" id="IPR018120">
    <property type="entry name" value="Glyco_hydro_1_AS"/>
</dbReference>
<evidence type="ECO:0000256" key="4">
    <source>
        <dbReference type="ARBA" id="ARBA00022801"/>
    </source>
</evidence>
<name>A0A1W4WG49_AGRPL</name>
<keyword evidence="11" id="KW-1185">Reference proteome</keyword>
<dbReference type="AlphaFoldDB" id="A0A1W4WG49"/>
<dbReference type="Proteomes" id="UP000192223">
    <property type="component" value="Unplaced"/>
</dbReference>
<gene>
    <name evidence="12" type="primary">LOC108735469</name>
</gene>
<feature type="active site" description="Nucleophile" evidence="7">
    <location>
        <position position="391"/>
    </location>
</feature>
<dbReference type="OrthoDB" id="65569at2759"/>
<evidence type="ECO:0000313" key="11">
    <source>
        <dbReference type="Proteomes" id="UP000192223"/>
    </source>
</evidence>
<dbReference type="PANTHER" id="PTHR10353">
    <property type="entry name" value="GLYCOSYL HYDROLASE"/>
    <property type="match status" value="1"/>
</dbReference>
<dbReference type="GO" id="GO:0008422">
    <property type="term" value="F:beta-glucosidase activity"/>
    <property type="evidence" value="ECO:0007669"/>
    <property type="project" value="TreeGrafter"/>
</dbReference>
<dbReference type="FunCoup" id="A0A1W4WG49">
    <property type="interactions" value="3"/>
</dbReference>
<dbReference type="InterPro" id="IPR017853">
    <property type="entry name" value="GH"/>
</dbReference>
<evidence type="ECO:0000256" key="3">
    <source>
        <dbReference type="ARBA" id="ARBA00012744"/>
    </source>
</evidence>
<feature type="signal peptide" evidence="10">
    <location>
        <begin position="1"/>
        <end position="18"/>
    </location>
</feature>